<dbReference type="CDD" id="cd16027">
    <property type="entry name" value="SGSH"/>
    <property type="match status" value="1"/>
</dbReference>
<evidence type="ECO:0000259" key="6">
    <source>
        <dbReference type="Pfam" id="PF00884"/>
    </source>
</evidence>
<feature type="domain" description="Sulfatase N-terminal" evidence="6">
    <location>
        <begin position="21"/>
        <end position="322"/>
    </location>
</feature>
<comment type="caution">
    <text evidence="7">The sequence shown here is derived from an EMBL/GenBank/DDBJ whole genome shotgun (WGS) entry which is preliminary data.</text>
</comment>
<proteinExistence type="inferred from homology"/>
<reference evidence="7 8" key="1">
    <citation type="submission" date="2015-04" db="EMBL/GenBank/DDBJ databases">
        <title>Draft Genome Sequence of the Novel Agar-Digesting Marine Bacterium Q1.</title>
        <authorList>
            <person name="Li Y."/>
            <person name="Li D."/>
            <person name="Chen G."/>
            <person name="Du Z."/>
        </authorList>
    </citation>
    <scope>NUCLEOTIDE SEQUENCE [LARGE SCALE GENOMIC DNA]</scope>
    <source>
        <strain evidence="7 8">Q1</strain>
    </source>
</reference>
<dbReference type="PROSITE" id="PS00149">
    <property type="entry name" value="SULFATASE_2"/>
    <property type="match status" value="1"/>
</dbReference>
<dbReference type="InterPro" id="IPR000917">
    <property type="entry name" value="Sulfatase_N"/>
</dbReference>
<dbReference type="PANTHER" id="PTHR42693:SF53">
    <property type="entry name" value="ENDO-4-O-SULFATASE"/>
    <property type="match status" value="1"/>
</dbReference>
<dbReference type="Pfam" id="PF00884">
    <property type="entry name" value="Sulfatase"/>
    <property type="match status" value="1"/>
</dbReference>
<dbReference type="SUPFAM" id="SSF53649">
    <property type="entry name" value="Alkaline phosphatase-like"/>
    <property type="match status" value="1"/>
</dbReference>
<dbReference type="EMBL" id="LAZL01000011">
    <property type="protein sequence ID" value="KMT65531.1"/>
    <property type="molecule type" value="Genomic_DNA"/>
</dbReference>
<evidence type="ECO:0000256" key="4">
    <source>
        <dbReference type="ARBA" id="ARBA00022837"/>
    </source>
</evidence>
<comment type="similarity">
    <text evidence="1">Belongs to the sulfatase family.</text>
</comment>
<evidence type="ECO:0000256" key="2">
    <source>
        <dbReference type="ARBA" id="ARBA00022723"/>
    </source>
</evidence>
<evidence type="ECO:0000313" key="8">
    <source>
        <dbReference type="Proteomes" id="UP000037600"/>
    </source>
</evidence>
<keyword evidence="4" id="KW-0106">Calcium</keyword>
<protein>
    <recommendedName>
        <fullName evidence="6">Sulfatase N-terminal domain-containing protein</fullName>
    </recommendedName>
</protein>
<dbReference type="Gene3D" id="3.40.720.10">
    <property type="entry name" value="Alkaline Phosphatase, subunit A"/>
    <property type="match status" value="1"/>
</dbReference>
<dbReference type="GO" id="GO:0046872">
    <property type="term" value="F:metal ion binding"/>
    <property type="evidence" value="ECO:0007669"/>
    <property type="project" value="UniProtKB-KW"/>
</dbReference>
<gene>
    <name evidence="7" type="ORF">XM47_09285</name>
</gene>
<keyword evidence="3" id="KW-0378">Hydrolase</keyword>
<evidence type="ECO:0000313" key="7">
    <source>
        <dbReference type="EMBL" id="KMT65531.1"/>
    </source>
</evidence>
<dbReference type="Proteomes" id="UP000037600">
    <property type="component" value="Unassembled WGS sequence"/>
</dbReference>
<evidence type="ECO:0000256" key="3">
    <source>
        <dbReference type="ARBA" id="ARBA00022801"/>
    </source>
</evidence>
<feature type="signal peptide" evidence="5">
    <location>
        <begin position="1"/>
        <end position="16"/>
    </location>
</feature>
<accession>A0A0J8JLV2</accession>
<dbReference type="InterPro" id="IPR017850">
    <property type="entry name" value="Alkaline_phosphatase_core_sf"/>
</dbReference>
<dbReference type="AlphaFoldDB" id="A0A0J8JLV2"/>
<dbReference type="InterPro" id="IPR050738">
    <property type="entry name" value="Sulfatase"/>
</dbReference>
<organism evidence="7 8">
    <name type="scientific">Catenovulum maritimum</name>
    <dbReference type="NCBI Taxonomy" id="1513271"/>
    <lineage>
        <taxon>Bacteria</taxon>
        <taxon>Pseudomonadati</taxon>
        <taxon>Pseudomonadota</taxon>
        <taxon>Gammaproteobacteria</taxon>
        <taxon>Alteromonadales</taxon>
        <taxon>Alteromonadaceae</taxon>
        <taxon>Catenovulum</taxon>
    </lineage>
</organism>
<sequence length="472" mass="53203">MIALLSSVVLLPFALAATKAPNIVLMVADDHGREVFGAYGNKVIRTPHLDQLAVEGARFNNAYGTTASCSASRSVLLTGLHNHKNGQYGHEHGYHHFRTFNDIKSLPVRLSEAGYRTARVGKYHIGPAAVYKFDKVLNDFKGTNDDGSRNTIGMAHAAKKFISAKTDKPFFLYVATNDPHRDHSFNTLGDNTFGNKRDNGEGMARLDYKPEEVEVPDYLPDTPETRRELTELYQSVSRVDDTAGELVKQLKEAGVYDNTLFIYLSDNGTAMPGAKTTIYEPGVKLPLIVRLPEAYEFSSGKVLDEMVSWPDITPTILDVAGVKYSQQDFHGRSFKGVIQGKANTKEWNEVYGSHTFHEITMYYPMRMVRKGKYKLIWNIASGLDYPFASDLFISSTWQSAINRNLNKFGARTLDAYIHRPKFELYNVEIDPAEGNNLADNADYQAIKQELMTKLKAFQEHTEDPWVVKWNYE</sequence>
<feature type="chain" id="PRO_5005301294" description="Sulfatase N-terminal domain-containing protein" evidence="5">
    <location>
        <begin position="17"/>
        <end position="472"/>
    </location>
</feature>
<keyword evidence="8" id="KW-1185">Reference proteome</keyword>
<dbReference type="InterPro" id="IPR024607">
    <property type="entry name" value="Sulfatase_CS"/>
</dbReference>
<dbReference type="STRING" id="1513271.XM47_09285"/>
<evidence type="ECO:0000256" key="1">
    <source>
        <dbReference type="ARBA" id="ARBA00008779"/>
    </source>
</evidence>
<keyword evidence="5" id="KW-0732">Signal</keyword>
<dbReference type="PATRIC" id="fig|1513271.3.peg.1889"/>
<evidence type="ECO:0000256" key="5">
    <source>
        <dbReference type="SAM" id="SignalP"/>
    </source>
</evidence>
<dbReference type="OrthoDB" id="9803751at2"/>
<keyword evidence="2" id="KW-0479">Metal-binding</keyword>
<name>A0A0J8JLV2_9ALTE</name>
<dbReference type="PANTHER" id="PTHR42693">
    <property type="entry name" value="ARYLSULFATASE FAMILY MEMBER"/>
    <property type="match status" value="1"/>
</dbReference>
<dbReference type="GO" id="GO:0004065">
    <property type="term" value="F:arylsulfatase activity"/>
    <property type="evidence" value="ECO:0007669"/>
    <property type="project" value="TreeGrafter"/>
</dbReference>